<organism evidence="11 12">
    <name type="scientific">Oryzias latipes</name>
    <name type="common">Japanese rice fish</name>
    <name type="synonym">Japanese killifish</name>
    <dbReference type="NCBI Taxonomy" id="8090"/>
    <lineage>
        <taxon>Eukaryota</taxon>
        <taxon>Metazoa</taxon>
        <taxon>Chordata</taxon>
        <taxon>Craniata</taxon>
        <taxon>Vertebrata</taxon>
        <taxon>Euteleostomi</taxon>
        <taxon>Actinopterygii</taxon>
        <taxon>Neopterygii</taxon>
        <taxon>Teleostei</taxon>
        <taxon>Neoteleostei</taxon>
        <taxon>Acanthomorphata</taxon>
        <taxon>Ovalentaria</taxon>
        <taxon>Atherinomorphae</taxon>
        <taxon>Beloniformes</taxon>
        <taxon>Adrianichthyidae</taxon>
        <taxon>Oryziinae</taxon>
        <taxon>Oryzias</taxon>
    </lineage>
</organism>
<evidence type="ECO:0000259" key="9">
    <source>
        <dbReference type="PROSITE" id="PS50221"/>
    </source>
</evidence>
<feature type="transmembrane region" description="Helical" evidence="8">
    <location>
        <begin position="289"/>
        <end position="311"/>
    </location>
</feature>
<evidence type="ECO:0000256" key="4">
    <source>
        <dbReference type="ARBA" id="ARBA00022989"/>
    </source>
</evidence>
<reference evidence="11" key="4">
    <citation type="submission" date="2025-09" db="UniProtKB">
        <authorList>
            <consortium name="Ensembl"/>
        </authorList>
    </citation>
    <scope>IDENTIFICATION</scope>
    <source>
        <strain evidence="11">HNI</strain>
    </source>
</reference>
<evidence type="ECO:0000256" key="3">
    <source>
        <dbReference type="ARBA" id="ARBA00022692"/>
    </source>
</evidence>
<feature type="domain" description="G-protein coupled receptors family 2 profile 2" evidence="10">
    <location>
        <begin position="211"/>
        <end position="458"/>
    </location>
</feature>
<dbReference type="InterPro" id="IPR017981">
    <property type="entry name" value="GPCR_2-like_7TM"/>
</dbReference>
<dbReference type="FunFam" id="1.20.1070.10:FF:000058">
    <property type="entry name" value="Adhesion G protein-coupled receptor F5"/>
    <property type="match status" value="1"/>
</dbReference>
<dbReference type="InterPro" id="IPR046338">
    <property type="entry name" value="GAIN_dom_sf"/>
</dbReference>
<dbReference type="Pfam" id="PF01825">
    <property type="entry name" value="GPS"/>
    <property type="match status" value="1"/>
</dbReference>
<dbReference type="Gene3D" id="2.60.220.50">
    <property type="match status" value="1"/>
</dbReference>
<feature type="domain" description="GAIN-B" evidence="9">
    <location>
        <begin position="59"/>
        <end position="207"/>
    </location>
</feature>
<dbReference type="Gene3D" id="1.20.1070.10">
    <property type="entry name" value="Rhodopsin 7-helix transmembrane proteins"/>
    <property type="match status" value="1"/>
</dbReference>
<sequence length="458" mass="50252">FVLETAGILTRDDSKNSWNFLNNNDTKTVTNTTSLATSNSRSSLFLDSLERLSGSLSDNSFFINVPSVLLNKTTFTNNFNFDFNSSVVLDIPQSVGGNKSLTVIVFSSMDNVLPPRDQANSSVNLINGQVTLIRSSGKINNISLTFDVLNDTLSSPKCVYWNFSLFNGLGGWDTEGCFLVYNENGTVSCSCNHLTSFSILMSPFAPDIPELAYITYVGIALSMISLVICLIIEAIIWHRVRKNSTSWLRHVSILNIALSLLIADIWFIIAANISDPGRQNAPACTAATFFIHFFYLAMFFWMLSSALLLVYRTLSVFGGLSDLALLGIGFALGYGAPLIIASITIAITAGPKQYIQKEVCWLNWFESKALLAFVIPALSIVCINLIILAVILYKILRRRVGSNSTQEGEKHVLMVIAKSLAVLTPIFGLTWGLGIGTMVDPRNKGVHIAFAFFNSLQV</sequence>
<keyword evidence="4 8" id="KW-1133">Transmembrane helix</keyword>
<dbReference type="InterPro" id="IPR000203">
    <property type="entry name" value="GPS"/>
</dbReference>
<proteinExistence type="inferred from homology"/>
<dbReference type="Pfam" id="PF00002">
    <property type="entry name" value="7tm_2"/>
    <property type="match status" value="1"/>
</dbReference>
<evidence type="ECO:0000313" key="12">
    <source>
        <dbReference type="Proteomes" id="UP000265180"/>
    </source>
</evidence>
<protein>
    <submittedName>
        <fullName evidence="11">Adhesion G protein-coupled receptor F7</fullName>
    </submittedName>
</protein>
<evidence type="ECO:0000256" key="7">
    <source>
        <dbReference type="ARBA" id="ARBA00023180"/>
    </source>
</evidence>
<dbReference type="Ensembl" id="ENSORLT00020003788.1">
    <property type="protein sequence ID" value="ENSORLP00020025693.1"/>
    <property type="gene ID" value="ENSORLG00020007787.1"/>
</dbReference>
<evidence type="ECO:0000313" key="11">
    <source>
        <dbReference type="Ensembl" id="ENSORLP00020025693.1"/>
    </source>
</evidence>
<evidence type="ECO:0000256" key="8">
    <source>
        <dbReference type="SAM" id="Phobius"/>
    </source>
</evidence>
<reference key="1">
    <citation type="journal article" date="2007" name="Nature">
        <title>The medaka draft genome and insights into vertebrate genome evolution.</title>
        <authorList>
            <person name="Kasahara M."/>
            <person name="Naruse K."/>
            <person name="Sasaki S."/>
            <person name="Nakatani Y."/>
            <person name="Qu W."/>
            <person name="Ahsan B."/>
            <person name="Yamada T."/>
            <person name="Nagayasu Y."/>
            <person name="Doi K."/>
            <person name="Kasai Y."/>
            <person name="Jindo T."/>
            <person name="Kobayashi D."/>
            <person name="Shimada A."/>
            <person name="Toyoda A."/>
            <person name="Kuroki Y."/>
            <person name="Fujiyama A."/>
            <person name="Sasaki T."/>
            <person name="Shimizu A."/>
            <person name="Asakawa S."/>
            <person name="Shimizu N."/>
            <person name="Hashimoto S."/>
            <person name="Yang J."/>
            <person name="Lee Y."/>
            <person name="Matsushima K."/>
            <person name="Sugano S."/>
            <person name="Sakaizumi M."/>
            <person name="Narita T."/>
            <person name="Ohishi K."/>
            <person name="Haga S."/>
            <person name="Ohta F."/>
            <person name="Nomoto H."/>
            <person name="Nogata K."/>
            <person name="Morishita T."/>
            <person name="Endo T."/>
            <person name="Shin-I T."/>
            <person name="Takeda H."/>
            <person name="Morishita S."/>
            <person name="Kohara Y."/>
        </authorList>
    </citation>
    <scope>NUCLEOTIDE SEQUENCE [LARGE SCALE GENOMIC DNA]</scope>
    <source>
        <strain>Hd-rR</strain>
    </source>
</reference>
<dbReference type="PROSITE" id="PS50261">
    <property type="entry name" value="G_PROTEIN_RECEP_F2_4"/>
    <property type="match status" value="1"/>
</dbReference>
<evidence type="ECO:0000256" key="1">
    <source>
        <dbReference type="ARBA" id="ARBA00004141"/>
    </source>
</evidence>
<reference evidence="11" key="3">
    <citation type="submission" date="2025-08" db="UniProtKB">
        <authorList>
            <consortium name="Ensembl"/>
        </authorList>
    </citation>
    <scope>IDENTIFICATION</scope>
    <source>
        <strain evidence="11">HNI</strain>
    </source>
</reference>
<dbReference type="GO" id="GO:0007166">
    <property type="term" value="P:cell surface receptor signaling pathway"/>
    <property type="evidence" value="ECO:0007669"/>
    <property type="project" value="InterPro"/>
</dbReference>
<feature type="transmembrane region" description="Helical" evidence="8">
    <location>
        <begin position="247"/>
        <end position="269"/>
    </location>
</feature>
<dbReference type="PANTHER" id="PTHR45813">
    <property type="entry name" value="IG-LIKE DOMAIN-CONTAINING PROTEIN"/>
    <property type="match status" value="1"/>
</dbReference>
<keyword evidence="3 8" id="KW-0812">Transmembrane</keyword>
<comment type="similarity">
    <text evidence="2">Belongs to the G-protein coupled receptor 2 family. Adhesion G-protein coupled receptor (ADGR) subfamily.</text>
</comment>
<keyword evidence="5 8" id="KW-0472">Membrane</keyword>
<feature type="transmembrane region" description="Helical" evidence="8">
    <location>
        <begin position="323"/>
        <end position="349"/>
    </location>
</feature>
<dbReference type="GO" id="GO:0004930">
    <property type="term" value="F:G protein-coupled receptor activity"/>
    <property type="evidence" value="ECO:0007669"/>
    <property type="project" value="InterPro"/>
</dbReference>
<feature type="transmembrane region" description="Helical" evidence="8">
    <location>
        <begin position="211"/>
        <end position="235"/>
    </location>
</feature>
<reference evidence="11 12" key="2">
    <citation type="submission" date="2017-04" db="EMBL/GenBank/DDBJ databases">
        <title>CpG methylation of centromeres and impact of large insertions on vertebrate speciation.</title>
        <authorList>
            <person name="Ichikawa K."/>
            <person name="Yoshimura J."/>
            <person name="Morishita S."/>
        </authorList>
    </citation>
    <scope>NUCLEOTIDE SEQUENCE</scope>
    <source>
        <strain evidence="11 12">HNI</strain>
    </source>
</reference>
<dbReference type="PANTHER" id="PTHR45813:SF4">
    <property type="entry name" value="ADHESION G PROTEIN-COUPLED RECEPTOR F5"/>
    <property type="match status" value="1"/>
</dbReference>
<feature type="transmembrane region" description="Helical" evidence="8">
    <location>
        <begin position="369"/>
        <end position="392"/>
    </location>
</feature>
<keyword evidence="7" id="KW-0325">Glycoprotein</keyword>
<dbReference type="PROSITE" id="PS50221">
    <property type="entry name" value="GAIN_B"/>
    <property type="match status" value="1"/>
</dbReference>
<evidence type="ECO:0000256" key="6">
    <source>
        <dbReference type="ARBA" id="ARBA00023157"/>
    </source>
</evidence>
<dbReference type="InterPro" id="IPR051587">
    <property type="entry name" value="Adhesion_GPCR"/>
</dbReference>
<name>A0A3P9LY75_ORYLA</name>
<evidence type="ECO:0000256" key="5">
    <source>
        <dbReference type="ARBA" id="ARBA00023136"/>
    </source>
</evidence>
<feature type="transmembrane region" description="Helical" evidence="8">
    <location>
        <begin position="412"/>
        <end position="433"/>
    </location>
</feature>
<keyword evidence="6" id="KW-1015">Disulfide bond</keyword>
<dbReference type="GO" id="GO:0016020">
    <property type="term" value="C:membrane"/>
    <property type="evidence" value="ECO:0007669"/>
    <property type="project" value="UniProtKB-SubCell"/>
</dbReference>
<evidence type="ECO:0000259" key="10">
    <source>
        <dbReference type="PROSITE" id="PS50261"/>
    </source>
</evidence>
<evidence type="ECO:0000256" key="2">
    <source>
        <dbReference type="ARBA" id="ARBA00007343"/>
    </source>
</evidence>
<dbReference type="Proteomes" id="UP000265180">
    <property type="component" value="Chromosome 24"/>
</dbReference>
<dbReference type="SMART" id="SM00303">
    <property type="entry name" value="GPS"/>
    <property type="match status" value="1"/>
</dbReference>
<accession>A0A3P9LY75</accession>
<dbReference type="InterPro" id="IPR000832">
    <property type="entry name" value="GPCR_2_secretin-like"/>
</dbReference>
<dbReference type="AlphaFoldDB" id="A0A3P9LY75"/>
<dbReference type="InterPro" id="IPR057244">
    <property type="entry name" value="GAIN_B"/>
</dbReference>
<comment type="subcellular location">
    <subcellularLocation>
        <location evidence="1">Membrane</location>
        <topology evidence="1">Multi-pass membrane protein</topology>
    </subcellularLocation>
</comment>
<dbReference type="PRINTS" id="PR00249">
    <property type="entry name" value="GPCRSECRETIN"/>
</dbReference>